<evidence type="ECO:0000256" key="4">
    <source>
        <dbReference type="RuleBase" id="RU003733"/>
    </source>
</evidence>
<keyword evidence="2 4" id="KW-0808">Transferase</keyword>
<dbReference type="PANTHER" id="PTHR43095">
    <property type="entry name" value="SUGAR KINASE"/>
    <property type="match status" value="1"/>
</dbReference>
<dbReference type="Gene3D" id="3.30.420.40">
    <property type="match status" value="2"/>
</dbReference>
<feature type="domain" description="Carbohydrate kinase FGGY N-terminal" evidence="5">
    <location>
        <begin position="18"/>
        <end position="189"/>
    </location>
</feature>
<dbReference type="InterPro" id="IPR018485">
    <property type="entry name" value="FGGY_C"/>
</dbReference>
<evidence type="ECO:0000256" key="3">
    <source>
        <dbReference type="ARBA" id="ARBA00022777"/>
    </source>
</evidence>
<dbReference type="InterPro" id="IPR018484">
    <property type="entry name" value="FGGY_N"/>
</dbReference>
<comment type="similarity">
    <text evidence="1 4">Belongs to the FGGY kinase family.</text>
</comment>
<evidence type="ECO:0000259" key="5">
    <source>
        <dbReference type="Pfam" id="PF00370"/>
    </source>
</evidence>
<feature type="domain" description="Carbohydrate kinase FGGY C-terminal" evidence="6">
    <location>
        <begin position="264"/>
        <end position="445"/>
    </location>
</feature>
<dbReference type="InterPro" id="IPR043129">
    <property type="entry name" value="ATPase_NBD"/>
</dbReference>
<dbReference type="RefSeq" id="WP_081175825.1">
    <property type="nucleotide sequence ID" value="NZ_MSPX01000006.1"/>
</dbReference>
<gene>
    <name evidence="7" type="ORF">BTR14_09475</name>
</gene>
<evidence type="ECO:0008006" key="9">
    <source>
        <dbReference type="Google" id="ProtNLM"/>
    </source>
</evidence>
<keyword evidence="8" id="KW-1185">Reference proteome</keyword>
<dbReference type="PIRSF" id="PIRSF000538">
    <property type="entry name" value="GlpK"/>
    <property type="match status" value="1"/>
</dbReference>
<dbReference type="InterPro" id="IPR000577">
    <property type="entry name" value="Carb_kinase_FGGY"/>
</dbReference>
<reference evidence="7 8" key="1">
    <citation type="journal article" date="2017" name="Antonie Van Leeuwenhoek">
        <title>Rhizobium rhizosphaerae sp. nov., a novel species isolated from rice rhizosphere.</title>
        <authorList>
            <person name="Zhao J.J."/>
            <person name="Zhang J."/>
            <person name="Zhang R.J."/>
            <person name="Zhang C.W."/>
            <person name="Yin H.Q."/>
            <person name="Zhang X.X."/>
        </authorList>
    </citation>
    <scope>NUCLEOTIDE SEQUENCE [LARGE SCALE GENOMIC DNA]</scope>
    <source>
        <strain evidence="7 8">RD15</strain>
    </source>
</reference>
<proteinExistence type="inferred from homology"/>
<dbReference type="InterPro" id="IPR018483">
    <property type="entry name" value="Carb_kinase_FGGY_CS"/>
</dbReference>
<sequence>MPDFAPGTAREDATRDAYVIGFDIGSTAVKAGLFTLGGTVVDHWSRAYPTLRPGPGRVEQDPQHWLDGVRDAIDGLLVGRDPGRVVAVGLCSQVNTDVFVDAAGTPLAPAIVWQDVRAAREAQALDATITPAEKRAWWGAEMPIGASHALAKMMWFRTHHPDLWPRVAHVLSPKDYCLLKLTGQAVADPIASFGQVGLDLAYIAPLIARVEGASERLPPLKFFTDIAGEMQLGSHPRRVPVTVGTMDAWGNLFGCGVFSPGQGMYVSGTSEILALAGAERIGAPGVVTFATVNGLVVHAGPTQSGADSLRWWSGTAGIEPGAVADLAAKADRDGRPILFLPHLEGERAPLWDADIRGAFIGLDSRSGGPDFALAVLEGVALSARHLFQSLTKAAGYRPDRLLYGGGGARSDLWSQIRADCLGVALHRFAYQDVGCLGAAIIAAVGVGAFSTLEEAVPAMTSVERVFEPDPKRLRRYDRMFDAYCKTIDALRPLGIIDTDAQPAETAS</sequence>
<dbReference type="Pfam" id="PF02782">
    <property type="entry name" value="FGGY_C"/>
    <property type="match status" value="1"/>
</dbReference>
<evidence type="ECO:0000256" key="2">
    <source>
        <dbReference type="ARBA" id="ARBA00022679"/>
    </source>
</evidence>
<organism evidence="7 8">
    <name type="scientific">Xaviernesmea rhizosphaerae</name>
    <dbReference type="NCBI Taxonomy" id="1672749"/>
    <lineage>
        <taxon>Bacteria</taxon>
        <taxon>Pseudomonadati</taxon>
        <taxon>Pseudomonadota</taxon>
        <taxon>Alphaproteobacteria</taxon>
        <taxon>Hyphomicrobiales</taxon>
        <taxon>Rhizobiaceae</taxon>
        <taxon>Rhizobium/Agrobacterium group</taxon>
        <taxon>Xaviernesmea</taxon>
    </lineage>
</organism>
<evidence type="ECO:0000256" key="1">
    <source>
        <dbReference type="ARBA" id="ARBA00009156"/>
    </source>
</evidence>
<dbReference type="PROSITE" id="PS00445">
    <property type="entry name" value="FGGY_KINASES_2"/>
    <property type="match status" value="1"/>
</dbReference>
<evidence type="ECO:0000313" key="7">
    <source>
        <dbReference type="EMBL" id="OQP86664.1"/>
    </source>
</evidence>
<evidence type="ECO:0000259" key="6">
    <source>
        <dbReference type="Pfam" id="PF02782"/>
    </source>
</evidence>
<dbReference type="SUPFAM" id="SSF53067">
    <property type="entry name" value="Actin-like ATPase domain"/>
    <property type="match status" value="2"/>
</dbReference>
<protein>
    <recommendedName>
        <fullName evidence="9">Xylulokinase</fullName>
    </recommendedName>
</protein>
<accession>A0ABX3PDS3</accession>
<name>A0ABX3PDS3_9HYPH</name>
<dbReference type="Pfam" id="PF00370">
    <property type="entry name" value="FGGY_N"/>
    <property type="match status" value="1"/>
</dbReference>
<dbReference type="PANTHER" id="PTHR43095:SF5">
    <property type="entry name" value="XYLULOSE KINASE"/>
    <property type="match status" value="1"/>
</dbReference>
<keyword evidence="3 4" id="KW-0418">Kinase</keyword>
<dbReference type="EMBL" id="MSPX01000006">
    <property type="protein sequence ID" value="OQP86664.1"/>
    <property type="molecule type" value="Genomic_DNA"/>
</dbReference>
<evidence type="ECO:0000313" key="8">
    <source>
        <dbReference type="Proteomes" id="UP000192652"/>
    </source>
</evidence>
<dbReference type="InterPro" id="IPR050406">
    <property type="entry name" value="FGGY_Carb_Kinase"/>
</dbReference>
<comment type="caution">
    <text evidence="7">The sequence shown here is derived from an EMBL/GenBank/DDBJ whole genome shotgun (WGS) entry which is preliminary data.</text>
</comment>
<dbReference type="Proteomes" id="UP000192652">
    <property type="component" value="Unassembled WGS sequence"/>
</dbReference>